<evidence type="ECO:0000256" key="2">
    <source>
        <dbReference type="SAM" id="SignalP"/>
    </source>
</evidence>
<sequence>MKKNIYYLSIVLGLSVCLPAQARQLNASTQNALSRMIYEGTNDSEDTSDREGKTTSNPTSAAKTYYVSANGKTRADGLSKESPLKDLQKAIDLAEDGSTILVAEGNYLGNMDRGYIECGRFGNGADNGKFLKFYGGYSSDFSERNPLKYITKIQPNEKSPRVLGSALFHITARRAYGDKTPAGEVVVDGFTFDGGELIIYNKADVKDLRTGTPNTEVLTGMLVHPDGSPIQPSGYSKADWRALHLTVEGKVRVSNCVFVNCRFFGLQAAMGAGHIEVSNNVFVANRYAACEVWGTLSAGREGEISLDFHHNTVLFTWPITKEFESMGQGFRFMNGIRTINVYKNIFGFNSRCGVERCRYEARQEYEKLKQSNLYDNYFIGNKYDLEICTKSNPLNVPASRIEEAEEIGPKYEGNKEMPLDKRFIGAIDAPYLKGFMSLKIVSSEDYDRNSTANQVNRYLGQNQQATQTTRVTMFANKYPWEKARKLFGAVPGYGAQTPKK</sequence>
<proteinExistence type="predicted"/>
<dbReference type="eggNOG" id="ENOG5033S2C">
    <property type="taxonomic scope" value="Bacteria"/>
</dbReference>
<feature type="region of interest" description="Disordered" evidence="1">
    <location>
        <begin position="41"/>
        <end position="64"/>
    </location>
</feature>
<organism evidence="3 4">
    <name type="scientific">Porphyromonas endodontalis (strain ATCC 35406 / DSM 24491 / JCM 8526 / CCUG 16442 / BCRC 14492 / NCTC 13058 / HG 370)</name>
    <name type="common">Bacteroides endodontalis</name>
    <dbReference type="NCBI Taxonomy" id="553175"/>
    <lineage>
        <taxon>Bacteria</taxon>
        <taxon>Pseudomonadati</taxon>
        <taxon>Bacteroidota</taxon>
        <taxon>Bacteroidia</taxon>
        <taxon>Bacteroidales</taxon>
        <taxon>Porphyromonadaceae</taxon>
        <taxon>Porphyromonas</taxon>
    </lineage>
</organism>
<feature type="chain" id="PRO_5002927989" description="DUF1565 domain-containing protein" evidence="2">
    <location>
        <begin position="23"/>
        <end position="500"/>
    </location>
</feature>
<feature type="signal peptide" evidence="2">
    <location>
        <begin position="1"/>
        <end position="22"/>
    </location>
</feature>
<evidence type="ECO:0000256" key="1">
    <source>
        <dbReference type="SAM" id="MobiDB-lite"/>
    </source>
</evidence>
<comment type="caution">
    <text evidence="3">The sequence shown here is derived from an EMBL/GenBank/DDBJ whole genome shotgun (WGS) entry which is preliminary data.</text>
</comment>
<name>C3J938_POREA</name>
<dbReference type="InterPro" id="IPR012334">
    <property type="entry name" value="Pectin_lyas_fold"/>
</dbReference>
<dbReference type="Gene3D" id="2.160.20.10">
    <property type="entry name" value="Single-stranded right-handed beta-helix, Pectin lyase-like"/>
    <property type="match status" value="1"/>
</dbReference>
<dbReference type="SUPFAM" id="SSF51126">
    <property type="entry name" value="Pectin lyase-like"/>
    <property type="match status" value="1"/>
</dbReference>
<dbReference type="STRING" id="553175.POREN0001_0978"/>
<keyword evidence="4" id="KW-1185">Reference proteome</keyword>
<dbReference type="AlphaFoldDB" id="C3J938"/>
<dbReference type="GeneID" id="93366338"/>
<keyword evidence="2" id="KW-0732">Signal</keyword>
<dbReference type="InterPro" id="IPR011050">
    <property type="entry name" value="Pectin_lyase_fold/virulence"/>
</dbReference>
<accession>C3J938</accession>
<evidence type="ECO:0000313" key="4">
    <source>
        <dbReference type="Proteomes" id="UP000004295"/>
    </source>
</evidence>
<dbReference type="Proteomes" id="UP000004295">
    <property type="component" value="Unassembled WGS sequence"/>
</dbReference>
<evidence type="ECO:0008006" key="5">
    <source>
        <dbReference type="Google" id="ProtNLM"/>
    </source>
</evidence>
<protein>
    <recommendedName>
        <fullName evidence="5">DUF1565 domain-containing protein</fullName>
    </recommendedName>
</protein>
<gene>
    <name evidence="3" type="ORF">POREN0001_0978</name>
</gene>
<reference evidence="3 4" key="1">
    <citation type="submission" date="2009-04" db="EMBL/GenBank/DDBJ databases">
        <authorList>
            <person name="Sebastian Y."/>
            <person name="Madupu R."/>
            <person name="Durkin A.S."/>
            <person name="Torralba M."/>
            <person name="Methe B."/>
            <person name="Sutton G.G."/>
            <person name="Strausberg R.L."/>
            <person name="Nelson K.E."/>
        </authorList>
    </citation>
    <scope>NUCLEOTIDE SEQUENCE [LARGE SCALE GENOMIC DNA]</scope>
    <source>
        <strain evidence="4">ATCC 35406 / BCRC 14492 / JCM 8526 / NCTC 13058 / HG 370</strain>
    </source>
</reference>
<evidence type="ECO:0000313" key="3">
    <source>
        <dbReference type="EMBL" id="EEN83233.1"/>
    </source>
</evidence>
<dbReference type="RefSeq" id="WP_004332861.1">
    <property type="nucleotide sequence ID" value="NZ_ACNN01000012.1"/>
</dbReference>
<dbReference type="EMBL" id="ACNN01000012">
    <property type="protein sequence ID" value="EEN83233.1"/>
    <property type="molecule type" value="Genomic_DNA"/>
</dbReference>